<gene>
    <name evidence="2" type="ORF">FHT01_002442</name>
</gene>
<feature type="transmembrane region" description="Helical" evidence="1">
    <location>
        <begin position="295"/>
        <end position="314"/>
    </location>
</feature>
<comment type="caution">
    <text evidence="2">The sequence shown here is derived from an EMBL/GenBank/DDBJ whole genome shotgun (WGS) entry which is preliminary data.</text>
</comment>
<dbReference type="Proteomes" id="UP000788153">
    <property type="component" value="Unassembled WGS sequence"/>
</dbReference>
<dbReference type="PROSITE" id="PS51257">
    <property type="entry name" value="PROKAR_LIPOPROTEIN"/>
    <property type="match status" value="1"/>
</dbReference>
<name>A0ABX0U2Z1_9SPHN</name>
<keyword evidence="3" id="KW-1185">Reference proteome</keyword>
<keyword evidence="1" id="KW-0472">Membrane</keyword>
<feature type="transmembrane region" description="Helical" evidence="1">
    <location>
        <begin position="20"/>
        <end position="44"/>
    </location>
</feature>
<accession>A0ABX0U2Z1</accession>
<protein>
    <recommendedName>
        <fullName evidence="4">Dolichyl-phosphate-mannose-protein mannosyltransferase</fullName>
    </recommendedName>
</protein>
<reference evidence="2 3" key="1">
    <citation type="submission" date="2020-03" db="EMBL/GenBank/DDBJ databases">
        <title>Genomic Encyclopedia of Type Strains, Phase IV (KMG-IV): sequencing the most valuable type-strain genomes for metagenomic binning, comparative biology and taxonomic classification.</title>
        <authorList>
            <person name="Goeker M."/>
        </authorList>
    </citation>
    <scope>NUCLEOTIDE SEQUENCE [LARGE SCALE GENOMIC DNA]</scope>
    <source>
        <strain evidence="2 3">DSM 22753</strain>
    </source>
</reference>
<evidence type="ECO:0000313" key="2">
    <source>
        <dbReference type="EMBL" id="NIJ24900.1"/>
    </source>
</evidence>
<feature type="transmembrane region" description="Helical" evidence="1">
    <location>
        <begin position="320"/>
        <end position="337"/>
    </location>
</feature>
<feature type="transmembrane region" description="Helical" evidence="1">
    <location>
        <begin position="171"/>
        <end position="195"/>
    </location>
</feature>
<keyword evidence="1" id="KW-1133">Transmembrane helix</keyword>
<feature type="transmembrane region" description="Helical" evidence="1">
    <location>
        <begin position="116"/>
        <end position="134"/>
    </location>
</feature>
<keyword evidence="1" id="KW-0812">Transmembrane</keyword>
<feature type="transmembrane region" description="Helical" evidence="1">
    <location>
        <begin position="140"/>
        <end position="159"/>
    </location>
</feature>
<evidence type="ECO:0008006" key="4">
    <source>
        <dbReference type="Google" id="ProtNLM"/>
    </source>
</evidence>
<evidence type="ECO:0000313" key="3">
    <source>
        <dbReference type="Proteomes" id="UP000788153"/>
    </source>
</evidence>
<feature type="transmembrane region" description="Helical" evidence="1">
    <location>
        <begin position="215"/>
        <end position="235"/>
    </location>
</feature>
<organism evidence="2 3">
    <name type="scientific">Sphingomonas japonica</name>
    <dbReference type="NCBI Taxonomy" id="511662"/>
    <lineage>
        <taxon>Bacteria</taxon>
        <taxon>Pseudomonadati</taxon>
        <taxon>Pseudomonadota</taxon>
        <taxon>Alphaproteobacteria</taxon>
        <taxon>Sphingomonadales</taxon>
        <taxon>Sphingomonadaceae</taxon>
        <taxon>Sphingomonas</taxon>
    </lineage>
</organism>
<dbReference type="EMBL" id="JAASQP010000001">
    <property type="protein sequence ID" value="NIJ24900.1"/>
    <property type="molecule type" value="Genomic_DNA"/>
</dbReference>
<evidence type="ECO:0000256" key="1">
    <source>
        <dbReference type="SAM" id="Phobius"/>
    </source>
</evidence>
<feature type="transmembrane region" description="Helical" evidence="1">
    <location>
        <begin position="272"/>
        <end position="288"/>
    </location>
</feature>
<sequence>MRIVVPMTLPDAAPLSRRDWAIIVAITAAGCALRIAMAQGALWLDEAWSAMHAHEVATPLGIFLGINHDNNHHLNSLWMQAVGIDAPPLLQRALAIATGTASIVVAARLMARSGNVAAIVAAALFAFSPFFANYGSEARGYAPMILALLMVMLHVDRWLAGAPRPTTSLILWAMIGMLSQLMMAIGLVAVAGWAFVTLRQRDGWRSAVRETLRSFAPAAVAAAAVLGGILLAARINSGGMRFGNLEPFTYFHQLKALFSVVGYTIGVPEIELWPGLALLVALGVAIRIRIDRLPLYWLALIGFPIVVAIVHPANPGHARYYTLIAVAMLLMIADIAARGWSARGWLRAAAATGIAAILVASVVEDIRLIANQRGDPGRAITAMAALTPDGATAFVERDSAVPVLATAARTGQYPLAIRRSPCPAPDYLFIDRYNGESLPGPQRRCGRDYVPIATMRARGMTNFHWRLYRRR</sequence>
<proteinExistence type="predicted"/>
<dbReference type="RefSeq" id="WP_140047371.1">
    <property type="nucleotide sequence ID" value="NZ_BAAAEV010000001.1"/>
</dbReference>